<evidence type="ECO:0000313" key="1">
    <source>
        <dbReference type="EMBL" id="KKL49766.1"/>
    </source>
</evidence>
<protein>
    <recommendedName>
        <fullName evidence="2">Terminase large subunit gp17-like C-terminal domain-containing protein</fullName>
    </recommendedName>
</protein>
<organism evidence="1">
    <name type="scientific">marine sediment metagenome</name>
    <dbReference type="NCBI Taxonomy" id="412755"/>
    <lineage>
        <taxon>unclassified sequences</taxon>
        <taxon>metagenomes</taxon>
        <taxon>ecological metagenomes</taxon>
    </lineage>
</organism>
<evidence type="ECO:0008006" key="2">
    <source>
        <dbReference type="Google" id="ProtNLM"/>
    </source>
</evidence>
<dbReference type="AlphaFoldDB" id="A0A0F9D7W3"/>
<proteinExistence type="predicted"/>
<comment type="caution">
    <text evidence="1">The sequence shown here is derived from an EMBL/GenBank/DDBJ whole genome shotgun (WGS) entry which is preliminary data.</text>
</comment>
<gene>
    <name evidence="1" type="ORF">LCGC14_2312220</name>
</gene>
<reference evidence="1" key="1">
    <citation type="journal article" date="2015" name="Nature">
        <title>Complex archaea that bridge the gap between prokaryotes and eukaryotes.</title>
        <authorList>
            <person name="Spang A."/>
            <person name="Saw J.H."/>
            <person name="Jorgensen S.L."/>
            <person name="Zaremba-Niedzwiedzka K."/>
            <person name="Martijn J."/>
            <person name="Lind A.E."/>
            <person name="van Eijk R."/>
            <person name="Schleper C."/>
            <person name="Guy L."/>
            <person name="Ettema T.J."/>
        </authorList>
    </citation>
    <scope>NUCLEOTIDE SEQUENCE</scope>
</reference>
<dbReference type="EMBL" id="LAZR01032843">
    <property type="protein sequence ID" value="KKL49766.1"/>
    <property type="molecule type" value="Genomic_DNA"/>
</dbReference>
<dbReference type="Gene3D" id="3.30.420.240">
    <property type="match status" value="1"/>
</dbReference>
<dbReference type="InterPro" id="IPR027417">
    <property type="entry name" value="P-loop_NTPase"/>
</dbReference>
<dbReference type="Gene3D" id="3.40.50.300">
    <property type="entry name" value="P-loop containing nucleotide triphosphate hydrolases"/>
    <property type="match status" value="1"/>
</dbReference>
<feature type="non-terminal residue" evidence="1">
    <location>
        <position position="463"/>
    </location>
</feature>
<sequence>MRADVKAQRAELELLDNICRFQSDPLGYIKFIMPWGERELADYQGPRTWQAEILAAIGDHLRNPKTRFQPLLISVASGKGIGKSALVGMVSQWGMSTYTDCKIVLTANTEPQLRTKTWPEVNKWFTLALNDHWFNLEAESISIKDPTRKRMWRMDRIAWSENRPEAFAGLHNLGRIIIVIFDEASTIADKIWEVTDGALTDEKTVIIWLAFGNPTRNTGRFRECFKRLKHRWKTFQIDSRTVEGTNKEQIAREVEDYGGEEEDHVKIWVRGLFPSQSSRQFIPSDLVQAARKYKALAYESLPKILSVDVARFGDDQTVIGTRQGRKARVLAKYHGLDTVQVAERTIEFIIKEEPKGVVVDGDGLGAGVVDQLRARGYKCFEFHGAEKANKSETYFNRRAEIWGLMRDWLREGAEIPDLQELEDDLIGPEYLSSNKGQILLERKQDMKRRGLASPDLGDMLAMS</sequence>
<name>A0A0F9D7W3_9ZZZZ</name>
<accession>A0A0F9D7W3</accession>